<dbReference type="GO" id="GO:0016740">
    <property type="term" value="F:transferase activity"/>
    <property type="evidence" value="ECO:0007669"/>
    <property type="project" value="UniProtKB-KW"/>
</dbReference>
<dbReference type="PANTHER" id="PTHR30349">
    <property type="entry name" value="PHAGE INTEGRASE-RELATED"/>
    <property type="match status" value="1"/>
</dbReference>
<dbReference type="PROSITE" id="PS51898">
    <property type="entry name" value="TYR_RECOMBINASE"/>
    <property type="match status" value="1"/>
</dbReference>
<organism evidence="1 2">
    <name type="scientific">Synechococcus phage S-CBP3</name>
    <dbReference type="NCBI Taxonomy" id="756276"/>
    <lineage>
        <taxon>Viruses</taxon>
        <taxon>Duplodnaviria</taxon>
        <taxon>Heunggongvirae</taxon>
        <taxon>Uroviricota</taxon>
        <taxon>Caudoviricetes</taxon>
        <taxon>Autographivirales</taxon>
        <taxon>Lirvirus</taxon>
        <taxon>Lirvirus SCBP3</taxon>
    </lineage>
</organism>
<dbReference type="InterPro" id="IPR050090">
    <property type="entry name" value="Tyrosine_recombinase_XerCD"/>
</dbReference>
<reference evidence="2" key="1">
    <citation type="submission" date="2012-12" db="EMBL/GenBank/DDBJ databases">
        <title>Genomics of marine cyanopodoviruses.</title>
        <authorList>
            <person name="Huang S."/>
            <person name="Chen F."/>
        </authorList>
    </citation>
    <scope>NUCLEOTIDE SEQUENCE [LARGE SCALE GENOMIC DNA]</scope>
</reference>
<dbReference type="OrthoDB" id="15958at10239"/>
<sequence length="254" mass="29452">MDGEAIPLKAMDSKLIADVTENIKDELEWTENSANKFLSTISTTFKCLLRHHLITDMPVIMRYQTPEGRTEWFTQEQVDHMCQIAKDHGRDQLADLVLFAAYTGLRQGEIRKLRAWDFDFRMDQPFIHVGGTPETRTKTSNYRQVGLNDRLLPMVHRLLDAARPNDLIFGDHWYNRQRISREFNRVREFLMYADNTVTTGHVFHTLRHSYGTWQIAAGTPVMHVKQTMGHSNVKTTERYVHNTYAAVVNCANAI</sequence>
<keyword evidence="2" id="KW-1185">Reference proteome</keyword>
<protein>
    <submittedName>
        <fullName evidence="1">Integrase</fullName>
    </submittedName>
</protein>
<dbReference type="PANTHER" id="PTHR30349:SF64">
    <property type="entry name" value="PROPHAGE INTEGRASE INTD-RELATED"/>
    <property type="match status" value="1"/>
</dbReference>
<proteinExistence type="predicted"/>
<gene>
    <name evidence="1" type="ORF">S-CBP3_0027</name>
</gene>
<dbReference type="GO" id="GO:0015074">
    <property type="term" value="P:DNA integration"/>
    <property type="evidence" value="ECO:0007669"/>
    <property type="project" value="UniProtKB-KW"/>
</dbReference>
<dbReference type="InterPro" id="IPR013762">
    <property type="entry name" value="Integrase-like_cat_sf"/>
</dbReference>
<dbReference type="KEGG" id="vg:22112371"/>
<dbReference type="InterPro" id="IPR011010">
    <property type="entry name" value="DNA_brk_join_enz"/>
</dbReference>
<evidence type="ECO:0000313" key="2">
    <source>
        <dbReference type="Proteomes" id="UP000030044"/>
    </source>
</evidence>
<evidence type="ECO:0000313" key="1">
    <source>
        <dbReference type="EMBL" id="AGK86584.1"/>
    </source>
</evidence>
<dbReference type="Proteomes" id="UP000030044">
    <property type="component" value="Segment"/>
</dbReference>
<accession>A0A096VKK0</accession>
<reference evidence="1 2" key="2">
    <citation type="journal article" date="2015" name="PLoS ONE">
        <title>Comparative Genomic and Phylogenomic Analyses Reveal a Conserved Core Genome Shared by Estuarine and Oceanic Cyanopodoviruses.</title>
        <authorList>
            <person name="Huang S."/>
            <person name="Zhang S."/>
            <person name="Jiao N."/>
            <person name="Chen F."/>
        </authorList>
    </citation>
    <scope>NUCLEOTIDE SEQUENCE [LARGE SCALE GENOMIC DNA]</scope>
</reference>
<dbReference type="SUPFAM" id="SSF56349">
    <property type="entry name" value="DNA breaking-rejoining enzymes"/>
    <property type="match status" value="1"/>
</dbReference>
<dbReference type="InterPro" id="IPR002104">
    <property type="entry name" value="Integrase_catalytic"/>
</dbReference>
<dbReference type="GO" id="GO:0044826">
    <property type="term" value="P:viral genome integration into host DNA"/>
    <property type="evidence" value="ECO:0007669"/>
    <property type="project" value="UniProtKB-KW"/>
</dbReference>
<dbReference type="Pfam" id="PF00589">
    <property type="entry name" value="Phage_integrase"/>
    <property type="match status" value="1"/>
</dbReference>
<name>A0A096VKK0_9CAUD</name>
<dbReference type="GO" id="GO:0016787">
    <property type="term" value="F:hydrolase activity"/>
    <property type="evidence" value="ECO:0007669"/>
    <property type="project" value="UniProtKB-KW"/>
</dbReference>
<dbReference type="EMBL" id="KC310803">
    <property type="protein sequence ID" value="AGK86584.1"/>
    <property type="molecule type" value="Genomic_DNA"/>
</dbReference>
<dbReference type="GO" id="GO:0006310">
    <property type="term" value="P:DNA recombination"/>
    <property type="evidence" value="ECO:0007669"/>
    <property type="project" value="UniProtKB-KW"/>
</dbReference>
<dbReference type="GO" id="GO:0003677">
    <property type="term" value="F:DNA binding"/>
    <property type="evidence" value="ECO:0007669"/>
    <property type="project" value="InterPro"/>
</dbReference>
<dbReference type="GO" id="GO:0075713">
    <property type="term" value="P:establishment of integrated proviral latency"/>
    <property type="evidence" value="ECO:0007669"/>
    <property type="project" value="UniProtKB-KW"/>
</dbReference>
<dbReference type="CDD" id="cd00796">
    <property type="entry name" value="INT_Rci_Hp1_C"/>
    <property type="match status" value="1"/>
</dbReference>
<dbReference type="Gene3D" id="1.10.443.10">
    <property type="entry name" value="Intergrase catalytic core"/>
    <property type="match status" value="1"/>
</dbReference>